<evidence type="ECO:0000313" key="4">
    <source>
        <dbReference type="Proteomes" id="UP000634667"/>
    </source>
</evidence>
<feature type="region of interest" description="Disordered" evidence="1">
    <location>
        <begin position="32"/>
        <end position="76"/>
    </location>
</feature>
<gene>
    <name evidence="3" type="ORF">GCM10008111_25280</name>
</gene>
<comment type="caution">
    <text evidence="3">The sequence shown here is derived from an EMBL/GenBank/DDBJ whole genome shotgun (WGS) entry which is preliminary data.</text>
</comment>
<keyword evidence="4" id="KW-1185">Reference proteome</keyword>
<dbReference type="Proteomes" id="UP000634667">
    <property type="component" value="Unassembled WGS sequence"/>
</dbReference>
<reference evidence="4" key="1">
    <citation type="journal article" date="2019" name="Int. J. Syst. Evol. Microbiol.">
        <title>The Global Catalogue of Microorganisms (GCM) 10K type strain sequencing project: providing services to taxonomists for standard genome sequencing and annotation.</title>
        <authorList>
            <consortium name="The Broad Institute Genomics Platform"/>
            <consortium name="The Broad Institute Genome Sequencing Center for Infectious Disease"/>
            <person name="Wu L."/>
            <person name="Ma J."/>
        </authorList>
    </citation>
    <scope>NUCLEOTIDE SEQUENCE [LARGE SCALE GENOMIC DNA]</scope>
    <source>
        <strain evidence="4">KCTC 23723</strain>
    </source>
</reference>
<feature type="transmembrane region" description="Helical" evidence="2">
    <location>
        <begin position="6"/>
        <end position="23"/>
    </location>
</feature>
<evidence type="ECO:0000313" key="3">
    <source>
        <dbReference type="EMBL" id="GGW68109.1"/>
    </source>
</evidence>
<evidence type="ECO:0000256" key="1">
    <source>
        <dbReference type="SAM" id="MobiDB-lite"/>
    </source>
</evidence>
<evidence type="ECO:0008006" key="5">
    <source>
        <dbReference type="Google" id="ProtNLM"/>
    </source>
</evidence>
<dbReference type="RefSeq" id="WP_189483593.1">
    <property type="nucleotide sequence ID" value="NZ_BMYR01000010.1"/>
</dbReference>
<keyword evidence="2" id="KW-0472">Membrane</keyword>
<sequence length="76" mass="8485">MNWPLFWALTLTFGFIVGNIMLVKHSAKQRMPSLKDHQQTADVGPQPSPTKLMAADTLNDKAKITPPRDQTPNTPE</sequence>
<keyword evidence="2" id="KW-0812">Transmembrane</keyword>
<protein>
    <recommendedName>
        <fullName evidence="5">DUF2897 domain-containing protein</fullName>
    </recommendedName>
</protein>
<proteinExistence type="predicted"/>
<evidence type="ECO:0000256" key="2">
    <source>
        <dbReference type="SAM" id="Phobius"/>
    </source>
</evidence>
<organism evidence="3 4">
    <name type="scientific">Alishewanella tabrizica</name>
    <dbReference type="NCBI Taxonomy" id="671278"/>
    <lineage>
        <taxon>Bacteria</taxon>
        <taxon>Pseudomonadati</taxon>
        <taxon>Pseudomonadota</taxon>
        <taxon>Gammaproteobacteria</taxon>
        <taxon>Alteromonadales</taxon>
        <taxon>Alteromonadaceae</taxon>
        <taxon>Alishewanella</taxon>
    </lineage>
</organism>
<name>A0ABQ2WQ97_9ALTE</name>
<dbReference type="Pfam" id="PF11446">
    <property type="entry name" value="DUF2897"/>
    <property type="match status" value="1"/>
</dbReference>
<dbReference type="InterPro" id="IPR021550">
    <property type="entry name" value="DUF2897"/>
</dbReference>
<accession>A0ABQ2WQ97</accession>
<keyword evidence="2" id="KW-1133">Transmembrane helix</keyword>
<dbReference type="EMBL" id="BMYR01000010">
    <property type="protein sequence ID" value="GGW68109.1"/>
    <property type="molecule type" value="Genomic_DNA"/>
</dbReference>